<proteinExistence type="predicted"/>
<evidence type="ECO:0000256" key="1">
    <source>
        <dbReference type="SAM" id="Phobius"/>
    </source>
</evidence>
<evidence type="ECO:0000313" key="3">
    <source>
        <dbReference type="Proteomes" id="UP000597444"/>
    </source>
</evidence>
<feature type="transmembrane region" description="Helical" evidence="1">
    <location>
        <begin position="99"/>
        <end position="121"/>
    </location>
</feature>
<dbReference type="RefSeq" id="WP_220202474.1">
    <property type="nucleotide sequence ID" value="NZ_BNJK01000001.1"/>
</dbReference>
<name>A0A8J3IC58_9CHLR</name>
<dbReference type="Gene3D" id="3.90.70.10">
    <property type="entry name" value="Cysteine proteinases"/>
    <property type="match status" value="1"/>
</dbReference>
<keyword evidence="1" id="KW-0812">Transmembrane</keyword>
<dbReference type="Proteomes" id="UP000597444">
    <property type="component" value="Unassembled WGS sequence"/>
</dbReference>
<accession>A0A8J3IC58</accession>
<protein>
    <recommendedName>
        <fullName evidence="4">Peptidase C39-like domain-containing protein</fullName>
    </recommendedName>
</protein>
<dbReference type="EMBL" id="BNJK01000001">
    <property type="protein sequence ID" value="GHO91586.1"/>
    <property type="molecule type" value="Genomic_DNA"/>
</dbReference>
<keyword evidence="1" id="KW-0472">Membrane</keyword>
<keyword evidence="3" id="KW-1185">Reference proteome</keyword>
<reference evidence="2" key="1">
    <citation type="submission" date="2020-10" db="EMBL/GenBank/DDBJ databases">
        <title>Taxonomic study of unclassified bacteria belonging to the class Ktedonobacteria.</title>
        <authorList>
            <person name="Yabe S."/>
            <person name="Wang C.M."/>
            <person name="Zheng Y."/>
            <person name="Sakai Y."/>
            <person name="Cavaletti L."/>
            <person name="Monciardini P."/>
            <person name="Donadio S."/>
        </authorList>
    </citation>
    <scope>NUCLEOTIDE SEQUENCE</scope>
    <source>
        <strain evidence="2">ID150040</strain>
    </source>
</reference>
<evidence type="ECO:0008006" key="4">
    <source>
        <dbReference type="Google" id="ProtNLM"/>
    </source>
</evidence>
<keyword evidence="1" id="KW-1133">Transmembrane helix</keyword>
<dbReference type="AlphaFoldDB" id="A0A8J3IC58"/>
<gene>
    <name evidence="2" type="ORF">KSF_016340</name>
</gene>
<sequence>MIIFLLTLLAVALAVIFVGFLLSAKSVDTPEQPGISYAGRAERAGRYTKSRRAYGGYGYGTTGRAVRASRGLEKRSGSNVAALVDVRGLFSPHVRQTPWLGLALVLGVLCLSGVLLFRILLPGSPVLIDAWPDVAASTPPPTSATTKPATFAGTIGVTKVMARVNQLDPQQYNSSQEFDTWAYSACSAASMTEIINAYNKYYNTGKQYRITDILKVESGLHEISPELGLLRSTGLDHTLAQFNFQVQWLNKPSVDDLVKVGNDGRPIIINFPPDRWAGGHLLVLRGGNSSSVYLTDSSRLNMQVMPRQTFLKYWAGFAAVVTPKK</sequence>
<organism evidence="2 3">
    <name type="scientific">Reticulibacter mediterranei</name>
    <dbReference type="NCBI Taxonomy" id="2778369"/>
    <lineage>
        <taxon>Bacteria</taxon>
        <taxon>Bacillati</taxon>
        <taxon>Chloroflexota</taxon>
        <taxon>Ktedonobacteria</taxon>
        <taxon>Ktedonobacterales</taxon>
        <taxon>Reticulibacteraceae</taxon>
        <taxon>Reticulibacter</taxon>
    </lineage>
</organism>
<evidence type="ECO:0000313" key="2">
    <source>
        <dbReference type="EMBL" id="GHO91586.1"/>
    </source>
</evidence>
<comment type="caution">
    <text evidence="2">The sequence shown here is derived from an EMBL/GenBank/DDBJ whole genome shotgun (WGS) entry which is preliminary data.</text>
</comment>